<proteinExistence type="predicted"/>
<dbReference type="SUPFAM" id="SSF48464">
    <property type="entry name" value="ENTH/VHS domain"/>
    <property type="match status" value="1"/>
</dbReference>
<evidence type="ECO:0000313" key="4">
    <source>
        <dbReference type="Proteomes" id="UP001489004"/>
    </source>
</evidence>
<dbReference type="InterPro" id="IPR008942">
    <property type="entry name" value="ENTH_VHS"/>
</dbReference>
<feature type="compositionally biased region" description="Polar residues" evidence="1">
    <location>
        <begin position="289"/>
        <end position="298"/>
    </location>
</feature>
<dbReference type="Gene3D" id="1.25.40.90">
    <property type="match status" value="1"/>
</dbReference>
<evidence type="ECO:0000313" key="3">
    <source>
        <dbReference type="EMBL" id="KAK9806185.1"/>
    </source>
</evidence>
<accession>A0AAW1P886</accession>
<dbReference type="EMBL" id="JALJOR010000014">
    <property type="protein sequence ID" value="KAK9806185.1"/>
    <property type="molecule type" value="Genomic_DNA"/>
</dbReference>
<feature type="region of interest" description="Disordered" evidence="1">
    <location>
        <begin position="259"/>
        <end position="303"/>
    </location>
</feature>
<dbReference type="PANTHER" id="PTHR12460">
    <property type="entry name" value="CYCLIN-DEPENDENT KINASE INHIBITOR-RELATED PROTEIN"/>
    <property type="match status" value="1"/>
</dbReference>
<dbReference type="GO" id="GO:0031124">
    <property type="term" value="P:mRNA 3'-end processing"/>
    <property type="evidence" value="ECO:0007669"/>
    <property type="project" value="TreeGrafter"/>
</dbReference>
<dbReference type="SMART" id="SM00582">
    <property type="entry name" value="RPR"/>
    <property type="match status" value="1"/>
</dbReference>
<keyword evidence="4" id="KW-1185">Reference proteome</keyword>
<protein>
    <recommendedName>
        <fullName evidence="2">CID domain-containing protein</fullName>
    </recommendedName>
</protein>
<dbReference type="CDD" id="cd16981">
    <property type="entry name" value="CID_RPRD_like"/>
    <property type="match status" value="1"/>
</dbReference>
<gene>
    <name evidence="3" type="ORF">WJX72_004649</name>
</gene>
<dbReference type="InterPro" id="IPR006569">
    <property type="entry name" value="CID_dom"/>
</dbReference>
<organism evidence="3 4">
    <name type="scientific">[Myrmecia] bisecta</name>
    <dbReference type="NCBI Taxonomy" id="41462"/>
    <lineage>
        <taxon>Eukaryota</taxon>
        <taxon>Viridiplantae</taxon>
        <taxon>Chlorophyta</taxon>
        <taxon>core chlorophytes</taxon>
        <taxon>Trebouxiophyceae</taxon>
        <taxon>Trebouxiales</taxon>
        <taxon>Trebouxiaceae</taxon>
        <taxon>Myrmecia</taxon>
    </lineage>
</organism>
<dbReference type="AlphaFoldDB" id="A0AAW1P886"/>
<dbReference type="PROSITE" id="PS51391">
    <property type="entry name" value="CID"/>
    <property type="match status" value="1"/>
</dbReference>
<feature type="compositionally biased region" description="Acidic residues" evidence="1">
    <location>
        <begin position="361"/>
        <end position="371"/>
    </location>
</feature>
<feature type="region of interest" description="Disordered" evidence="1">
    <location>
        <begin position="133"/>
        <end position="155"/>
    </location>
</feature>
<dbReference type="Proteomes" id="UP001489004">
    <property type="component" value="Unassembled WGS sequence"/>
</dbReference>
<dbReference type="PANTHER" id="PTHR12460:SF0">
    <property type="entry name" value="CID DOMAIN-CONTAINING PROTEIN-RELATED"/>
    <property type="match status" value="1"/>
</dbReference>
<name>A0AAW1P886_9CHLO</name>
<feature type="domain" description="CID" evidence="2">
    <location>
        <begin position="1"/>
        <end position="133"/>
    </location>
</feature>
<sequence>MGTINQQTLAERLSKLNSTQQSIETLSQWCIFYRKEARKIVAAWEADFSRAPMPRKLALCYLANDILQNSRKKGPEFVEQFYRALPKPLKHLRKHGDGKVRKAVDRLVNIWEERRVFGASGAKSLKELLQEANTPVKASPAAPPPQAPSAAPASGVDQKRLAALMPLATALSDVQQAASNCVRLVDQCAQTLHQGLAESTDAGELRGAVGLLQEYANALTLESQRRERAVAILQGLLAPQEDSKRRAAEQLRICKTQLEHPGSVPPWQQSSGDYSQGLNGSGELHHQGSGLQPQHSGFGSQDGDAASLAAQLAGSGQSAQALLEALAMLPQDQQAEIGFNMVSVLSQSGQQYTDAGNPPPPEDEEYDPSAF</sequence>
<evidence type="ECO:0000259" key="2">
    <source>
        <dbReference type="PROSITE" id="PS51391"/>
    </source>
</evidence>
<evidence type="ECO:0000256" key="1">
    <source>
        <dbReference type="SAM" id="MobiDB-lite"/>
    </source>
</evidence>
<feature type="compositionally biased region" description="Polar residues" evidence="1">
    <location>
        <begin position="266"/>
        <end position="278"/>
    </location>
</feature>
<comment type="caution">
    <text evidence="3">The sequence shown here is derived from an EMBL/GenBank/DDBJ whole genome shotgun (WGS) entry which is preliminary data.</text>
</comment>
<feature type="region of interest" description="Disordered" evidence="1">
    <location>
        <begin position="348"/>
        <end position="371"/>
    </location>
</feature>
<dbReference type="GO" id="GO:0000993">
    <property type="term" value="F:RNA polymerase II complex binding"/>
    <property type="evidence" value="ECO:0007669"/>
    <property type="project" value="TreeGrafter"/>
</dbReference>
<reference evidence="3 4" key="1">
    <citation type="journal article" date="2024" name="Nat. Commun.">
        <title>Phylogenomics reveals the evolutionary origins of lichenization in chlorophyte algae.</title>
        <authorList>
            <person name="Puginier C."/>
            <person name="Libourel C."/>
            <person name="Otte J."/>
            <person name="Skaloud P."/>
            <person name="Haon M."/>
            <person name="Grisel S."/>
            <person name="Petersen M."/>
            <person name="Berrin J.G."/>
            <person name="Delaux P.M."/>
            <person name="Dal Grande F."/>
            <person name="Keller J."/>
        </authorList>
    </citation>
    <scope>NUCLEOTIDE SEQUENCE [LARGE SCALE GENOMIC DNA]</scope>
    <source>
        <strain evidence="3 4">SAG 2043</strain>
    </source>
</reference>
<dbReference type="Pfam" id="PF04818">
    <property type="entry name" value="CID"/>
    <property type="match status" value="1"/>
</dbReference>